<dbReference type="Proteomes" id="UP001168098">
    <property type="component" value="Unassembled WGS sequence"/>
</dbReference>
<accession>A0AA39DZX2</accession>
<protein>
    <submittedName>
        <fullName evidence="2">Uncharacterized protein</fullName>
    </submittedName>
</protein>
<organism evidence="2 3">
    <name type="scientific">Vitis rotundifolia</name>
    <name type="common">Muscadine grape</name>
    <dbReference type="NCBI Taxonomy" id="103349"/>
    <lineage>
        <taxon>Eukaryota</taxon>
        <taxon>Viridiplantae</taxon>
        <taxon>Streptophyta</taxon>
        <taxon>Embryophyta</taxon>
        <taxon>Tracheophyta</taxon>
        <taxon>Spermatophyta</taxon>
        <taxon>Magnoliopsida</taxon>
        <taxon>eudicotyledons</taxon>
        <taxon>Gunneridae</taxon>
        <taxon>Pentapetalae</taxon>
        <taxon>rosids</taxon>
        <taxon>Vitales</taxon>
        <taxon>Vitaceae</taxon>
        <taxon>Viteae</taxon>
        <taxon>Vitis</taxon>
    </lineage>
</organism>
<reference evidence="2 3" key="1">
    <citation type="journal article" date="2023" name="BMC Biotechnol.">
        <title>Vitis rotundifolia cv Carlos genome sequencing.</title>
        <authorList>
            <person name="Huff M."/>
            <person name="Hulse-Kemp A."/>
            <person name="Scheffler B."/>
            <person name="Youngblood R."/>
            <person name="Simpson S."/>
            <person name="Babiker E."/>
            <person name="Staton M."/>
        </authorList>
    </citation>
    <scope>NUCLEOTIDE SEQUENCE [LARGE SCALE GENOMIC DNA]</scope>
    <source>
        <tissue evidence="2">Leaf</tissue>
    </source>
</reference>
<feature type="compositionally biased region" description="Basic and acidic residues" evidence="1">
    <location>
        <begin position="1"/>
        <end position="18"/>
    </location>
</feature>
<dbReference type="AlphaFoldDB" id="A0AA39DZX2"/>
<proteinExistence type="predicted"/>
<gene>
    <name evidence="2" type="ORF">PVL29_004652</name>
</gene>
<feature type="region of interest" description="Disordered" evidence="1">
    <location>
        <begin position="1"/>
        <end position="47"/>
    </location>
</feature>
<feature type="compositionally biased region" description="Basic and acidic residues" evidence="1">
    <location>
        <begin position="36"/>
        <end position="47"/>
    </location>
</feature>
<comment type="caution">
    <text evidence="2">The sequence shown here is derived from an EMBL/GenBank/DDBJ whole genome shotgun (WGS) entry which is preliminary data.</text>
</comment>
<keyword evidence="3" id="KW-1185">Reference proteome</keyword>
<sequence>MLYKDMSSHRKMREDRECPSMTSVPGSDSNSGPSYNREDAVYEGKEEPECDLMKKTMRMACSKLASNV</sequence>
<name>A0AA39DZX2_VITRO</name>
<evidence type="ECO:0000313" key="3">
    <source>
        <dbReference type="Proteomes" id="UP001168098"/>
    </source>
</evidence>
<feature type="compositionally biased region" description="Polar residues" evidence="1">
    <location>
        <begin position="20"/>
        <end position="34"/>
    </location>
</feature>
<evidence type="ECO:0000256" key="1">
    <source>
        <dbReference type="SAM" id="MobiDB-lite"/>
    </source>
</evidence>
<evidence type="ECO:0000313" key="2">
    <source>
        <dbReference type="EMBL" id="KAJ9702983.1"/>
    </source>
</evidence>
<dbReference type="EMBL" id="JARBHA010000004">
    <property type="protein sequence ID" value="KAJ9702983.1"/>
    <property type="molecule type" value="Genomic_DNA"/>
</dbReference>